<gene>
    <name evidence="1" type="ORF">CTT34_06035</name>
</gene>
<evidence type="ECO:0000313" key="2">
    <source>
        <dbReference type="Proteomes" id="UP000463949"/>
    </source>
</evidence>
<dbReference type="RefSeq" id="WP_159341628.1">
    <property type="nucleotide sequence ID" value="NZ_CP024621.1"/>
</dbReference>
<dbReference type="Proteomes" id="UP000463949">
    <property type="component" value="Chromosome"/>
</dbReference>
<accession>A0A857GJ15</accession>
<dbReference type="EMBL" id="CP024621">
    <property type="protein sequence ID" value="QHD49279.1"/>
    <property type="molecule type" value="Genomic_DNA"/>
</dbReference>
<protein>
    <submittedName>
        <fullName evidence="1">Uncharacterized protein</fullName>
    </submittedName>
</protein>
<dbReference type="KEGG" id="hmd:CTT34_06035"/>
<evidence type="ECO:0000313" key="1">
    <source>
        <dbReference type="EMBL" id="QHD49279.1"/>
    </source>
</evidence>
<proteinExistence type="predicted"/>
<organism evidence="1 2">
    <name type="scientific">Vreelandella aquamarina</name>
    <dbReference type="NCBI Taxonomy" id="77097"/>
    <lineage>
        <taxon>Bacteria</taxon>
        <taxon>Pseudomonadati</taxon>
        <taxon>Pseudomonadota</taxon>
        <taxon>Gammaproteobacteria</taxon>
        <taxon>Oceanospirillales</taxon>
        <taxon>Halomonadaceae</taxon>
        <taxon>Vreelandella</taxon>
    </lineage>
</organism>
<dbReference type="AlphaFoldDB" id="A0A857GJ15"/>
<reference evidence="1 2" key="1">
    <citation type="submission" date="2017-10" db="EMBL/GenBank/DDBJ databases">
        <title>Coral associated bacteria.</title>
        <authorList>
            <person name="Wang X."/>
        </authorList>
    </citation>
    <scope>NUCLEOTIDE SEQUENCE [LARGE SCALE GENOMIC DNA]</scope>
    <source>
        <strain evidence="1 2">SCSIO 43005</strain>
    </source>
</reference>
<dbReference type="OrthoDB" id="6169464at2"/>
<name>A0A857GJ15_9GAMM</name>
<sequence>MRHIMISSKVHGVDIMCRHCGNAESATTPYLNRFRLEGTGKDSVLLRCLSCQTAVSAPMSQLSTLFYHYAC</sequence>